<evidence type="ECO:0000256" key="2">
    <source>
        <dbReference type="SAM" id="SignalP"/>
    </source>
</evidence>
<sequence length="427" mass="44942">MSHCMMLLRRTAALAVLLATALPPAVAAPAHADGTSSCRTAPSAPLDTEQARLADPRTAALVERAGFGDFVRRFPAALCSVRTPAEAGRLLDSWGEALWQAAVRRAQGQRPGGDLPAGDDRPLYWTRLAMTTALARWEPGFAVDRATLRTRFEDSSRGLADNAFQTPAGVRHVFVSGFDPFGLDTELRRANPSGSAALQLNGRRITLADGSRAEIRAVVLPVRYADFDAGVVERAFAPRLTGGPGAADVITTISQGYPGIFTLEAWAGRSRSADPYPDNTGSLSGGTREHPVTAPGLGPGAQFIRTTLPTEAATDSVRNPYPVLLNTAVTEIPAGATGPVDREDGPTPGSRAVEGGGGGYLSNEVAYRSNRLRGELAPELPGGHLHTPVLTGLPTDPGLLTGPEFERNETAITAEVRAVLEHTAARP</sequence>
<keyword evidence="4" id="KW-1185">Reference proteome</keyword>
<evidence type="ECO:0000256" key="1">
    <source>
        <dbReference type="SAM" id="MobiDB-lite"/>
    </source>
</evidence>
<name>A0ABS8EFI0_9ACTN</name>
<feature type="region of interest" description="Disordered" evidence="1">
    <location>
        <begin position="272"/>
        <end position="302"/>
    </location>
</feature>
<accession>A0ABS8EFI0</accession>
<dbReference type="Gene3D" id="3.40.630.20">
    <property type="entry name" value="Peptidase C15, pyroglutamyl peptidase I-like"/>
    <property type="match status" value="1"/>
</dbReference>
<dbReference type="SUPFAM" id="SSF53182">
    <property type="entry name" value="Pyrrolidone carboxyl peptidase (pyroglutamate aminopeptidase)"/>
    <property type="match status" value="1"/>
</dbReference>
<reference evidence="3 4" key="1">
    <citation type="submission" date="2021-08" db="EMBL/GenBank/DDBJ databases">
        <title>Genomic Architecture of Streptomyces flavotricini NGL1 and Streptomyces erythrochromogenes HMS4 With Differential Plant Beneficial attributes and laccase production capabilities.</title>
        <authorList>
            <person name="Salwan R."/>
            <person name="Kaur R."/>
            <person name="Sharma V."/>
        </authorList>
    </citation>
    <scope>NUCLEOTIDE SEQUENCE [LARGE SCALE GENOMIC DNA]</scope>
    <source>
        <strain evidence="3 4">NGL1</strain>
    </source>
</reference>
<proteinExistence type="predicted"/>
<feature type="region of interest" description="Disordered" evidence="1">
    <location>
        <begin position="29"/>
        <end position="50"/>
    </location>
</feature>
<feature type="chain" id="PRO_5045876689" evidence="2">
    <location>
        <begin position="28"/>
        <end position="427"/>
    </location>
</feature>
<dbReference type="InterPro" id="IPR036440">
    <property type="entry name" value="Peptidase_C15-like_sf"/>
</dbReference>
<dbReference type="EMBL" id="JAINUL010000001">
    <property type="protein sequence ID" value="MCC0099912.1"/>
    <property type="molecule type" value="Genomic_DNA"/>
</dbReference>
<dbReference type="Proteomes" id="UP001520654">
    <property type="component" value="Unassembled WGS sequence"/>
</dbReference>
<protein>
    <submittedName>
        <fullName evidence="3">Pyroglutamyl peptidase</fullName>
    </submittedName>
</protein>
<evidence type="ECO:0000313" key="4">
    <source>
        <dbReference type="Proteomes" id="UP001520654"/>
    </source>
</evidence>
<feature type="compositionally biased region" description="Low complexity" evidence="1">
    <location>
        <begin position="387"/>
        <end position="403"/>
    </location>
</feature>
<keyword evidence="2" id="KW-0732">Signal</keyword>
<comment type="caution">
    <text evidence="3">The sequence shown here is derived from an EMBL/GenBank/DDBJ whole genome shotgun (WGS) entry which is preliminary data.</text>
</comment>
<feature type="signal peptide" evidence="2">
    <location>
        <begin position="1"/>
        <end position="27"/>
    </location>
</feature>
<feature type="region of interest" description="Disordered" evidence="1">
    <location>
        <begin position="378"/>
        <end position="403"/>
    </location>
</feature>
<evidence type="ECO:0000313" key="3">
    <source>
        <dbReference type="EMBL" id="MCC0099912.1"/>
    </source>
</evidence>
<organism evidence="3 4">
    <name type="scientific">Streptomyces flavotricini</name>
    <dbReference type="NCBI Taxonomy" id="66888"/>
    <lineage>
        <taxon>Bacteria</taxon>
        <taxon>Bacillati</taxon>
        <taxon>Actinomycetota</taxon>
        <taxon>Actinomycetes</taxon>
        <taxon>Kitasatosporales</taxon>
        <taxon>Streptomycetaceae</taxon>
        <taxon>Streptomyces</taxon>
    </lineage>
</organism>
<gene>
    <name evidence="3" type="ORF">K7B10_35060</name>
</gene>
<feature type="region of interest" description="Disordered" evidence="1">
    <location>
        <begin position="334"/>
        <end position="360"/>
    </location>
</feature>